<reference evidence="1" key="1">
    <citation type="journal article" date="2014" name="Front. Microbiol.">
        <title>High frequency of phylogenetically diverse reductive dehalogenase-homologous genes in deep subseafloor sedimentary metagenomes.</title>
        <authorList>
            <person name="Kawai M."/>
            <person name="Futagami T."/>
            <person name="Toyoda A."/>
            <person name="Takaki Y."/>
            <person name="Nishi S."/>
            <person name="Hori S."/>
            <person name="Arai W."/>
            <person name="Tsubouchi T."/>
            <person name="Morono Y."/>
            <person name="Uchiyama I."/>
            <person name="Ito T."/>
            <person name="Fujiyama A."/>
            <person name="Inagaki F."/>
            <person name="Takami H."/>
        </authorList>
    </citation>
    <scope>NUCLEOTIDE SEQUENCE</scope>
    <source>
        <strain evidence="1">Expedition CK06-06</strain>
    </source>
</reference>
<feature type="non-terminal residue" evidence="1">
    <location>
        <position position="167"/>
    </location>
</feature>
<name>X0YSX5_9ZZZZ</name>
<accession>X0YSX5</accession>
<dbReference type="AlphaFoldDB" id="X0YSX5"/>
<dbReference type="EMBL" id="BARS01040817">
    <property type="protein sequence ID" value="GAG39771.1"/>
    <property type="molecule type" value="Genomic_DNA"/>
</dbReference>
<protein>
    <submittedName>
        <fullName evidence="1">Uncharacterized protein</fullName>
    </submittedName>
</protein>
<proteinExistence type="predicted"/>
<sequence length="167" mass="17931">MQKQGMAVDSPIGKARLDSSGSAISVVRMNPESSYSEIPELLKEVIDQGSSEVWAKIKDRIDYTYACLSGAMDGLEGEIGFAEEVRARVAKGQKLLFKPNLVTPGGIDHITHGPGSIPVCTAWPFVAALMRWFHDKLGITYHQMSLGEAATATSAMAASYTRALAGK</sequence>
<gene>
    <name evidence="1" type="ORF">S01H1_62167</name>
</gene>
<evidence type="ECO:0000313" key="1">
    <source>
        <dbReference type="EMBL" id="GAG39771.1"/>
    </source>
</evidence>
<comment type="caution">
    <text evidence="1">The sequence shown here is derived from an EMBL/GenBank/DDBJ whole genome shotgun (WGS) entry which is preliminary data.</text>
</comment>
<organism evidence="1">
    <name type="scientific">marine sediment metagenome</name>
    <dbReference type="NCBI Taxonomy" id="412755"/>
    <lineage>
        <taxon>unclassified sequences</taxon>
        <taxon>metagenomes</taxon>
        <taxon>ecological metagenomes</taxon>
    </lineage>
</organism>